<dbReference type="AlphaFoldDB" id="A0A1B8GII4"/>
<feature type="chain" id="PRO_5008608608" description="DUF7907 domain-containing protein" evidence="1">
    <location>
        <begin position="19"/>
        <end position="169"/>
    </location>
</feature>
<organism evidence="3 4">
    <name type="scientific">Pseudogymnoascus verrucosus</name>
    <dbReference type="NCBI Taxonomy" id="342668"/>
    <lineage>
        <taxon>Eukaryota</taxon>
        <taxon>Fungi</taxon>
        <taxon>Dikarya</taxon>
        <taxon>Ascomycota</taxon>
        <taxon>Pezizomycotina</taxon>
        <taxon>Leotiomycetes</taxon>
        <taxon>Thelebolales</taxon>
        <taxon>Thelebolaceae</taxon>
        <taxon>Pseudogymnoascus</taxon>
    </lineage>
</organism>
<dbReference type="OrthoDB" id="3518533at2759"/>
<dbReference type="Proteomes" id="UP000091956">
    <property type="component" value="Unassembled WGS sequence"/>
</dbReference>
<accession>A0A1B8GII4</accession>
<dbReference type="EMBL" id="KV460234">
    <property type="protein sequence ID" value="OBT95606.1"/>
    <property type="molecule type" value="Genomic_DNA"/>
</dbReference>
<dbReference type="GeneID" id="28839256"/>
<evidence type="ECO:0000313" key="3">
    <source>
        <dbReference type="EMBL" id="OBT95606.1"/>
    </source>
</evidence>
<name>A0A1B8GII4_9PEZI</name>
<reference evidence="4" key="2">
    <citation type="journal article" date="2018" name="Nat. Commun.">
        <title>Extreme sensitivity to ultraviolet light in the fungal pathogen causing white-nose syndrome of bats.</title>
        <authorList>
            <person name="Palmer J.M."/>
            <person name="Drees K.P."/>
            <person name="Foster J.T."/>
            <person name="Lindner D.L."/>
        </authorList>
    </citation>
    <scope>NUCLEOTIDE SEQUENCE [LARGE SCALE GENOMIC DNA]</scope>
    <source>
        <strain evidence="4">UAMH 10579</strain>
    </source>
</reference>
<dbReference type="Pfam" id="PF25484">
    <property type="entry name" value="DUF7907"/>
    <property type="match status" value="1"/>
</dbReference>
<dbReference type="STRING" id="342668.A0A1B8GII4"/>
<gene>
    <name evidence="3" type="ORF">VE01_05870</name>
</gene>
<keyword evidence="1" id="KW-0732">Signal</keyword>
<evidence type="ECO:0000313" key="4">
    <source>
        <dbReference type="Proteomes" id="UP000091956"/>
    </source>
</evidence>
<keyword evidence="4" id="KW-1185">Reference proteome</keyword>
<dbReference type="RefSeq" id="XP_018129339.1">
    <property type="nucleotide sequence ID" value="XM_018275328.2"/>
</dbReference>
<protein>
    <recommendedName>
        <fullName evidence="2">DUF7907 domain-containing protein</fullName>
    </recommendedName>
</protein>
<evidence type="ECO:0000256" key="1">
    <source>
        <dbReference type="SAM" id="SignalP"/>
    </source>
</evidence>
<evidence type="ECO:0000259" key="2">
    <source>
        <dbReference type="Pfam" id="PF25484"/>
    </source>
</evidence>
<feature type="signal peptide" evidence="1">
    <location>
        <begin position="1"/>
        <end position="18"/>
    </location>
</feature>
<feature type="domain" description="DUF7907" evidence="2">
    <location>
        <begin position="26"/>
        <end position="165"/>
    </location>
</feature>
<proteinExistence type="predicted"/>
<dbReference type="InterPro" id="IPR057229">
    <property type="entry name" value="DUF7907"/>
</dbReference>
<sequence>MLFTRVATLLAVLGVAAAAPPTGNPTKPYRLKTTVVSGDATKNNLYVQSYHTGAGLNDVALVSEGGSAAFLNGTYQQFDLSGSTFPSGLKLAYNQYYTRWLDTQINAGYGDEGFSFNGSGLISSNPQFQGWLVCDWYHGVPQLFWQYYYADIELPSSCAKVELHRANLA</sequence>
<reference evidence="3 4" key="1">
    <citation type="submission" date="2016-03" db="EMBL/GenBank/DDBJ databases">
        <title>Comparative genomics of Pseudogymnoascus destructans, the fungus causing white-nose syndrome of bats.</title>
        <authorList>
            <person name="Palmer J.M."/>
            <person name="Drees K.P."/>
            <person name="Foster J.T."/>
            <person name="Lindner D.L."/>
        </authorList>
    </citation>
    <scope>NUCLEOTIDE SEQUENCE [LARGE SCALE GENOMIC DNA]</scope>
    <source>
        <strain evidence="3 4">UAMH 10579</strain>
    </source>
</reference>